<reference evidence="1" key="2">
    <citation type="submission" date="2021-10" db="EMBL/GenBank/DDBJ databases">
        <title>Genome of Winogradskyella sp. E313.</title>
        <authorList>
            <person name="Zhou Y."/>
        </authorList>
    </citation>
    <scope>NUCLEOTIDE SEQUENCE</scope>
    <source>
        <strain evidence="1">E313</strain>
    </source>
</reference>
<name>A0ABS8ER20_9FLAO</name>
<dbReference type="Gene3D" id="2.60.40.10">
    <property type="entry name" value="Immunoglobulins"/>
    <property type="match status" value="2"/>
</dbReference>
<dbReference type="InterPro" id="IPR013783">
    <property type="entry name" value="Ig-like_fold"/>
</dbReference>
<evidence type="ECO:0000313" key="2">
    <source>
        <dbReference type="Proteomes" id="UP000778797"/>
    </source>
</evidence>
<protein>
    <recommendedName>
        <fullName evidence="3">HYR domain-containing protein</fullName>
    </recommendedName>
</protein>
<comment type="caution">
    <text evidence="1">The sequence shown here is derived from an EMBL/GenBank/DDBJ whole genome shotgun (WGS) entry which is preliminary data.</text>
</comment>
<dbReference type="EMBL" id="JAFMPT010000064">
    <property type="protein sequence ID" value="MCC1485679.1"/>
    <property type="molecule type" value="Genomic_DNA"/>
</dbReference>
<feature type="non-terminal residue" evidence="1">
    <location>
        <position position="215"/>
    </location>
</feature>
<evidence type="ECO:0008006" key="3">
    <source>
        <dbReference type="Google" id="ProtNLM"/>
    </source>
</evidence>
<feature type="non-terminal residue" evidence="1">
    <location>
        <position position="1"/>
    </location>
</feature>
<keyword evidence="2" id="KW-1185">Reference proteome</keyword>
<evidence type="ECO:0000313" key="1">
    <source>
        <dbReference type="EMBL" id="MCC1485679.1"/>
    </source>
</evidence>
<proteinExistence type="predicted"/>
<reference evidence="1" key="1">
    <citation type="submission" date="2021-03" db="EMBL/GenBank/DDBJ databases">
        <authorList>
            <person name="Ping X."/>
        </authorList>
    </citation>
    <scope>NUCLEOTIDE SEQUENCE</scope>
    <source>
        <strain evidence="1">E313</strain>
    </source>
</reference>
<accession>A0ABS8ER20</accession>
<dbReference type="Proteomes" id="UP000778797">
    <property type="component" value="Unassembled WGS sequence"/>
</dbReference>
<gene>
    <name evidence="1" type="ORF">J1C55_13855</name>
</gene>
<organism evidence="1 2">
    <name type="scientific">Winogradskyella immobilis</name>
    <dbReference type="NCBI Taxonomy" id="2816852"/>
    <lineage>
        <taxon>Bacteria</taxon>
        <taxon>Pseudomonadati</taxon>
        <taxon>Bacteroidota</taxon>
        <taxon>Flavobacteriia</taxon>
        <taxon>Flavobacteriales</taxon>
        <taxon>Flavobacteriaceae</taxon>
        <taxon>Winogradskyella</taxon>
    </lineage>
</organism>
<sequence length="215" mass="22608">NQTVVRTWTFVDSCGNTSSVSQTITVNDTTAPSIDTTNLEDITIECGVTPDGTLEAWLADNAGATVTDNCTATQDIVWTNDFRQLADVDCDSGAITVTFRATDLCGNFSEVTATYSIIDTVAPELTIPSDVTLECDEDSSTASTGVAAADDDCTTPIVEFSDEIIPGTCPNSFTIERTWTATDVCGNTSTATQTISVVDTTPPTITAPEDATVEC</sequence>